<dbReference type="PRINTS" id="PR00420">
    <property type="entry name" value="RNGMNOXGNASE"/>
</dbReference>
<dbReference type="GO" id="GO:0071949">
    <property type="term" value="F:FAD binding"/>
    <property type="evidence" value="ECO:0007669"/>
    <property type="project" value="InterPro"/>
</dbReference>
<dbReference type="SUPFAM" id="SSF51905">
    <property type="entry name" value="FAD/NAD(P)-binding domain"/>
    <property type="match status" value="1"/>
</dbReference>
<dbReference type="InterPro" id="IPR036188">
    <property type="entry name" value="FAD/NAD-bd_sf"/>
</dbReference>
<dbReference type="InterPro" id="IPR050407">
    <property type="entry name" value="Geranylgeranyl_reductase"/>
</dbReference>
<dbReference type="InterPro" id="IPR002938">
    <property type="entry name" value="FAD-bd"/>
</dbReference>
<dbReference type="GO" id="GO:0016628">
    <property type="term" value="F:oxidoreductase activity, acting on the CH-CH group of donors, NAD or NADP as acceptor"/>
    <property type="evidence" value="ECO:0007669"/>
    <property type="project" value="InterPro"/>
</dbReference>
<protein>
    <submittedName>
        <fullName evidence="2">Geranylgeranyl reductase family protein</fullName>
    </submittedName>
</protein>
<sequence>MSFDAVVVGAGPGGAFSAYWLAKNGLKVLLLEKKRLPRFKPCGGCLSARVVSLLPEGWQGLIKAVIREGTLGYRGEESFSLPSEKPLAYIVDRAEFDYFLVQNAQQVGVELWQECELLGFEEGERTKVYTSKGEVEADFLIGADGFYSKTADLLGYKKKKFFRSLEFQCLTNLKEGVRIDVGLVEKGYAWVFPTNVGIASTGKENLLELLKDYSTKLGLKVEGKVYGWHIPYLESKRDFHAGRGRILLVGDASNSVDPLLGEGIYYALWGAKNAVRAILNCPNNPAEEYFRLSKPMIEELVYAGRIAKIAYRFQRFSYHWGKKGALKAYYRLLRGEESYKKLFFKAWLHLI</sequence>
<dbReference type="Pfam" id="PF01494">
    <property type="entry name" value="FAD_binding_3"/>
    <property type="match status" value="1"/>
</dbReference>
<organism evidence="2">
    <name type="scientific">Thermocrinis ruber</name>
    <dbReference type="NCBI Taxonomy" id="75906"/>
    <lineage>
        <taxon>Bacteria</taxon>
        <taxon>Pseudomonadati</taxon>
        <taxon>Aquificota</taxon>
        <taxon>Aquificia</taxon>
        <taxon>Aquificales</taxon>
        <taxon>Aquificaceae</taxon>
        <taxon>Thermocrinis</taxon>
    </lineage>
</organism>
<accession>A0A7C5X3F9</accession>
<evidence type="ECO:0000313" key="2">
    <source>
        <dbReference type="EMBL" id="HHO73558.1"/>
    </source>
</evidence>
<name>A0A7C5X3F9_9AQUI</name>
<evidence type="ECO:0000259" key="1">
    <source>
        <dbReference type="Pfam" id="PF01494"/>
    </source>
</evidence>
<gene>
    <name evidence="2" type="ORF">ENN04_02855</name>
</gene>
<feature type="domain" description="FAD-binding" evidence="1">
    <location>
        <begin position="4"/>
        <end position="169"/>
    </location>
</feature>
<dbReference type="NCBIfam" id="TIGR02032">
    <property type="entry name" value="GG-red-SF"/>
    <property type="match status" value="1"/>
</dbReference>
<dbReference type="Gene3D" id="3.50.50.60">
    <property type="entry name" value="FAD/NAD(P)-binding domain"/>
    <property type="match status" value="1"/>
</dbReference>
<comment type="caution">
    <text evidence="2">The sequence shown here is derived from an EMBL/GenBank/DDBJ whole genome shotgun (WGS) entry which is preliminary data.</text>
</comment>
<dbReference type="EMBL" id="DSAC01000035">
    <property type="protein sequence ID" value="HHO73558.1"/>
    <property type="molecule type" value="Genomic_DNA"/>
</dbReference>
<dbReference type="PANTHER" id="PTHR42685">
    <property type="entry name" value="GERANYLGERANYL DIPHOSPHATE REDUCTASE"/>
    <property type="match status" value="1"/>
</dbReference>
<dbReference type="InterPro" id="IPR011777">
    <property type="entry name" value="Geranylgeranyl_Rdtase_fam"/>
</dbReference>
<dbReference type="PANTHER" id="PTHR42685:SF22">
    <property type="entry name" value="CONDITIONED MEDIUM FACTOR RECEPTOR 1"/>
    <property type="match status" value="1"/>
</dbReference>
<dbReference type="AlphaFoldDB" id="A0A7C5X3F9"/>
<reference evidence="2" key="1">
    <citation type="journal article" date="2020" name="mSystems">
        <title>Genome- and Community-Level Interaction Insights into Carbon Utilization and Element Cycling Functions of Hydrothermarchaeota in Hydrothermal Sediment.</title>
        <authorList>
            <person name="Zhou Z."/>
            <person name="Liu Y."/>
            <person name="Xu W."/>
            <person name="Pan J."/>
            <person name="Luo Z.H."/>
            <person name="Li M."/>
        </authorList>
    </citation>
    <scope>NUCLEOTIDE SEQUENCE [LARGE SCALE GENOMIC DNA]</scope>
    <source>
        <strain evidence="2">SpSt-114</strain>
    </source>
</reference>
<proteinExistence type="predicted"/>